<dbReference type="EMBL" id="JBHUMF010000031">
    <property type="protein sequence ID" value="MFD2681785.1"/>
    <property type="molecule type" value="Genomic_DNA"/>
</dbReference>
<sequence>MDNKRVFIPILYDSYVGEDNLKEVCAGLEEESVPYLLKQTDTVTEASIPIPLEVKIVVKRDVLKIYHAKIPSGDPYIIEKSGNERLIGKNAARIVKGLPLVVEK</sequence>
<comment type="caution">
    <text evidence="1">The sequence shown here is derived from an EMBL/GenBank/DDBJ whole genome shotgun (WGS) entry which is preliminary data.</text>
</comment>
<dbReference type="RefSeq" id="WP_377936293.1">
    <property type="nucleotide sequence ID" value="NZ_JBHUMF010000031.1"/>
</dbReference>
<dbReference type="Proteomes" id="UP001597506">
    <property type="component" value="Unassembled WGS sequence"/>
</dbReference>
<reference evidence="2" key="1">
    <citation type="journal article" date="2019" name="Int. J. Syst. Evol. Microbiol.">
        <title>The Global Catalogue of Microorganisms (GCM) 10K type strain sequencing project: providing services to taxonomists for standard genome sequencing and annotation.</title>
        <authorList>
            <consortium name="The Broad Institute Genomics Platform"/>
            <consortium name="The Broad Institute Genome Sequencing Center for Infectious Disease"/>
            <person name="Wu L."/>
            <person name="Ma J."/>
        </authorList>
    </citation>
    <scope>NUCLEOTIDE SEQUENCE [LARGE SCALE GENOMIC DNA]</scope>
    <source>
        <strain evidence="2">KCTC 3913</strain>
    </source>
</reference>
<dbReference type="InterPro" id="IPR003208">
    <property type="entry name" value="Dehydtase/Dehydtase_re"/>
</dbReference>
<name>A0ABW5RSW1_9BACI</name>
<evidence type="ECO:0000313" key="2">
    <source>
        <dbReference type="Proteomes" id="UP001597506"/>
    </source>
</evidence>
<keyword evidence="2" id="KW-1185">Reference proteome</keyword>
<proteinExistence type="predicted"/>
<accession>A0ABW5RSW1</accession>
<organism evidence="1 2">
    <name type="scientific">Bacillus seohaeanensis</name>
    <dbReference type="NCBI Taxonomy" id="284580"/>
    <lineage>
        <taxon>Bacteria</taxon>
        <taxon>Bacillati</taxon>
        <taxon>Bacillota</taxon>
        <taxon>Bacilli</taxon>
        <taxon>Bacillales</taxon>
        <taxon>Bacillaceae</taxon>
        <taxon>Bacillus</taxon>
    </lineage>
</organism>
<dbReference type="Pfam" id="PF02288">
    <property type="entry name" value="Dehydratase_MU"/>
    <property type="match status" value="1"/>
</dbReference>
<dbReference type="SUPFAM" id="SSF52968">
    <property type="entry name" value="B12-dependent dehydatase associated subunit"/>
    <property type="match status" value="1"/>
</dbReference>
<dbReference type="InterPro" id="IPR010254">
    <property type="entry name" value="B12-dep_deHydtase_bsu"/>
</dbReference>
<gene>
    <name evidence="1" type="ORF">ACFSUL_13675</name>
</gene>
<protein>
    <submittedName>
        <fullName evidence="1">Glycerol dehydratase reactivase beta/small subunit family protein</fullName>
    </submittedName>
</protein>
<dbReference type="Gene3D" id="3.40.50.10150">
    <property type="entry name" value="B12-dependent dehydatase associated subunit"/>
    <property type="match status" value="1"/>
</dbReference>
<evidence type="ECO:0000313" key="1">
    <source>
        <dbReference type="EMBL" id="MFD2681785.1"/>
    </source>
</evidence>